<protein>
    <submittedName>
        <fullName evidence="8">RDD family protein</fullName>
    </submittedName>
</protein>
<dbReference type="PANTHER" id="PTHR38480">
    <property type="entry name" value="SLR0254 PROTEIN"/>
    <property type="match status" value="1"/>
</dbReference>
<evidence type="ECO:0000256" key="4">
    <source>
        <dbReference type="ARBA" id="ARBA00023136"/>
    </source>
</evidence>
<evidence type="ECO:0000256" key="2">
    <source>
        <dbReference type="ARBA" id="ARBA00022692"/>
    </source>
</evidence>
<feature type="transmembrane region" description="Helical" evidence="6">
    <location>
        <begin position="26"/>
        <end position="48"/>
    </location>
</feature>
<proteinExistence type="predicted"/>
<keyword evidence="4 6" id="KW-0472">Membrane</keyword>
<evidence type="ECO:0000256" key="5">
    <source>
        <dbReference type="SAM" id="MobiDB-lite"/>
    </source>
</evidence>
<feature type="transmembrane region" description="Helical" evidence="6">
    <location>
        <begin position="54"/>
        <end position="74"/>
    </location>
</feature>
<dbReference type="PANTHER" id="PTHR38480:SF1">
    <property type="entry name" value="SLR0254 PROTEIN"/>
    <property type="match status" value="1"/>
</dbReference>
<evidence type="ECO:0000256" key="3">
    <source>
        <dbReference type="ARBA" id="ARBA00022989"/>
    </source>
</evidence>
<evidence type="ECO:0000256" key="1">
    <source>
        <dbReference type="ARBA" id="ARBA00004141"/>
    </source>
</evidence>
<dbReference type="EMBL" id="JBBEGM010000001">
    <property type="protein sequence ID" value="MEJ2859581.1"/>
    <property type="molecule type" value="Genomic_DNA"/>
</dbReference>
<name>A0ABU8LXT0_9PSEU</name>
<feature type="region of interest" description="Disordered" evidence="5">
    <location>
        <begin position="246"/>
        <end position="338"/>
    </location>
</feature>
<sequence length="338" mass="34352">MDRVVIGEAVELDVRTARLPSRALSFALDALIMVALLFLVLLAIELAGSDVDTALAAAAGLAITVGVFVGYPLLWETLTRGRSPGKYAMGLRVVRTDGGPIVFRHALARALAGFIVDFGLLSFFTGVIGIVVSASTARGQRVGDLLAGTIVVRERLPRTGLPGLPPADPALAAWAQRCELADLPDDLALAARQFLVRAGQLAAPMRAQLGTRLAADVAARVAPPPPPGTPPEAYLLAVLGERRRRETARLGGSPWGSGAPGASGAAGITGNGAAPAPPVAAPPTSPFGQPWSGPGSPAPSPSPFGPPPATPTPAPAPEPTRRDDPDPAPSPGGFAPPG</sequence>
<dbReference type="RefSeq" id="WP_337698646.1">
    <property type="nucleotide sequence ID" value="NZ_JBBEGM010000001.1"/>
</dbReference>
<evidence type="ECO:0000259" key="7">
    <source>
        <dbReference type="Pfam" id="PF06271"/>
    </source>
</evidence>
<reference evidence="8 9" key="1">
    <citation type="submission" date="2024-03" db="EMBL/GenBank/DDBJ databases">
        <title>Actinomycetospora sp. OC33-EN07, a novel actinomycete isolated from wild orchid (Aerides multiflora).</title>
        <authorList>
            <person name="Suriyachadkun C."/>
        </authorList>
    </citation>
    <scope>NUCLEOTIDE SEQUENCE [LARGE SCALE GENOMIC DNA]</scope>
    <source>
        <strain evidence="8 9">OC33-EN07</strain>
    </source>
</reference>
<accession>A0ABU8LXT0</accession>
<comment type="subcellular location">
    <subcellularLocation>
        <location evidence="1">Membrane</location>
        <topology evidence="1">Multi-pass membrane protein</topology>
    </subcellularLocation>
</comment>
<feature type="compositionally biased region" description="Pro residues" evidence="5">
    <location>
        <begin position="327"/>
        <end position="338"/>
    </location>
</feature>
<dbReference type="InterPro" id="IPR010432">
    <property type="entry name" value="RDD"/>
</dbReference>
<comment type="caution">
    <text evidence="8">The sequence shown here is derived from an EMBL/GenBank/DDBJ whole genome shotgun (WGS) entry which is preliminary data.</text>
</comment>
<evidence type="ECO:0000256" key="6">
    <source>
        <dbReference type="SAM" id="Phobius"/>
    </source>
</evidence>
<organism evidence="8 9">
    <name type="scientific">Actinomycetospora flava</name>
    <dbReference type="NCBI Taxonomy" id="3129232"/>
    <lineage>
        <taxon>Bacteria</taxon>
        <taxon>Bacillati</taxon>
        <taxon>Actinomycetota</taxon>
        <taxon>Actinomycetes</taxon>
        <taxon>Pseudonocardiales</taxon>
        <taxon>Pseudonocardiaceae</taxon>
        <taxon>Actinomycetospora</taxon>
    </lineage>
</organism>
<keyword evidence="3 6" id="KW-1133">Transmembrane helix</keyword>
<feature type="transmembrane region" description="Helical" evidence="6">
    <location>
        <begin position="110"/>
        <end position="132"/>
    </location>
</feature>
<feature type="compositionally biased region" description="Pro residues" evidence="5">
    <location>
        <begin position="275"/>
        <end position="285"/>
    </location>
</feature>
<feature type="compositionally biased region" description="Pro residues" evidence="5">
    <location>
        <begin position="296"/>
        <end position="318"/>
    </location>
</feature>
<feature type="domain" description="RDD" evidence="7">
    <location>
        <begin position="17"/>
        <end position="148"/>
    </location>
</feature>
<gene>
    <name evidence="8" type="ORF">WCD58_00360</name>
</gene>
<keyword evidence="2 6" id="KW-0812">Transmembrane</keyword>
<evidence type="ECO:0000313" key="9">
    <source>
        <dbReference type="Proteomes" id="UP001369736"/>
    </source>
</evidence>
<keyword evidence="9" id="KW-1185">Reference proteome</keyword>
<evidence type="ECO:0000313" key="8">
    <source>
        <dbReference type="EMBL" id="MEJ2859581.1"/>
    </source>
</evidence>
<dbReference type="Pfam" id="PF06271">
    <property type="entry name" value="RDD"/>
    <property type="match status" value="1"/>
</dbReference>
<dbReference type="Proteomes" id="UP001369736">
    <property type="component" value="Unassembled WGS sequence"/>
</dbReference>